<evidence type="ECO:0000313" key="4">
    <source>
        <dbReference type="EMBL" id="MFD2611083.1"/>
    </source>
</evidence>
<keyword evidence="4" id="KW-0167">Capsid protein</keyword>
<protein>
    <submittedName>
        <fullName evidence="4">Spore coat protein</fullName>
    </submittedName>
</protein>
<dbReference type="PANTHER" id="PTHR39183">
    <property type="entry name" value="SPORE COAT PROTEIN F-LIKE PROTEIN YHCQ"/>
    <property type="match status" value="1"/>
</dbReference>
<dbReference type="InterPro" id="IPR012851">
    <property type="entry name" value="Spore_coat_CotF-like"/>
</dbReference>
<accession>A0ABW5P9F1</accession>
<name>A0ABW5P9F1_9BACL</name>
<reference evidence="5" key="1">
    <citation type="journal article" date="2019" name="Int. J. Syst. Evol. Microbiol.">
        <title>The Global Catalogue of Microorganisms (GCM) 10K type strain sequencing project: providing services to taxonomists for standard genome sequencing and annotation.</title>
        <authorList>
            <consortium name="The Broad Institute Genomics Platform"/>
            <consortium name="The Broad Institute Genome Sequencing Center for Infectious Disease"/>
            <person name="Wu L."/>
            <person name="Ma J."/>
        </authorList>
    </citation>
    <scope>NUCLEOTIDE SEQUENCE [LARGE SCALE GENOMIC DNA]</scope>
    <source>
        <strain evidence="5">KCTC 3950</strain>
    </source>
</reference>
<comment type="similarity">
    <text evidence="3">Belongs to the CotF family.</text>
</comment>
<proteinExistence type="inferred from homology"/>
<dbReference type="Gene3D" id="1.20.1260.10">
    <property type="match status" value="1"/>
</dbReference>
<keyword evidence="5" id="KW-1185">Reference proteome</keyword>
<dbReference type="RefSeq" id="WP_377599386.1">
    <property type="nucleotide sequence ID" value="NZ_JBHUME010000002.1"/>
</dbReference>
<evidence type="ECO:0000313" key="5">
    <source>
        <dbReference type="Proteomes" id="UP001597541"/>
    </source>
</evidence>
<comment type="caution">
    <text evidence="4">The sequence shown here is derived from an EMBL/GenBank/DDBJ whole genome shotgun (WGS) entry which is preliminary data.</text>
</comment>
<dbReference type="InterPro" id="IPR012347">
    <property type="entry name" value="Ferritin-like"/>
</dbReference>
<comment type="subcellular location">
    <subcellularLocation>
        <location evidence="2">Spore coat</location>
    </subcellularLocation>
</comment>
<sequence>MSQEYRKPEEHLAWHETLELHELTAFQSNNLTALKMNMPNVKDAQLKALYTEAIKNLEKNLEELLAYYPQAPKPMRAVAEGDLTPFYAGQLLIFAKTAVRNYSIAITETATPQLRETFRKHLNKAIDMHAKVFNFMYQRDLYPAYNLDRLLAADVKNAEKAIKL</sequence>
<dbReference type="PANTHER" id="PTHR39183:SF1">
    <property type="entry name" value="SPORE COAT PROTEIN F-LIKE PROTEIN YHCQ"/>
    <property type="match status" value="1"/>
</dbReference>
<organism evidence="4 5">
    <name type="scientific">Paenibacillus gansuensis</name>
    <dbReference type="NCBI Taxonomy" id="306542"/>
    <lineage>
        <taxon>Bacteria</taxon>
        <taxon>Bacillati</taxon>
        <taxon>Bacillota</taxon>
        <taxon>Bacilli</taxon>
        <taxon>Bacillales</taxon>
        <taxon>Paenibacillaceae</taxon>
        <taxon>Paenibacillus</taxon>
    </lineage>
</organism>
<dbReference type="Pfam" id="PF07875">
    <property type="entry name" value="Coat_F"/>
    <property type="match status" value="1"/>
</dbReference>
<keyword evidence="1" id="KW-0749">Sporulation</keyword>
<evidence type="ECO:0000256" key="2">
    <source>
        <dbReference type="ARBA" id="ARBA00024325"/>
    </source>
</evidence>
<gene>
    <name evidence="4" type="ORF">ACFSUF_01440</name>
</gene>
<evidence type="ECO:0000256" key="3">
    <source>
        <dbReference type="ARBA" id="ARBA00024344"/>
    </source>
</evidence>
<keyword evidence="4" id="KW-0946">Virion</keyword>
<dbReference type="EMBL" id="JBHUME010000002">
    <property type="protein sequence ID" value="MFD2611083.1"/>
    <property type="molecule type" value="Genomic_DNA"/>
</dbReference>
<dbReference type="Proteomes" id="UP001597541">
    <property type="component" value="Unassembled WGS sequence"/>
</dbReference>
<evidence type="ECO:0000256" key="1">
    <source>
        <dbReference type="ARBA" id="ARBA00022969"/>
    </source>
</evidence>